<dbReference type="Proteomes" id="UP000559256">
    <property type="component" value="Unassembled WGS sequence"/>
</dbReference>
<organism evidence="2 3">
    <name type="scientific">Tetrapyrgos nigripes</name>
    <dbReference type="NCBI Taxonomy" id="182062"/>
    <lineage>
        <taxon>Eukaryota</taxon>
        <taxon>Fungi</taxon>
        <taxon>Dikarya</taxon>
        <taxon>Basidiomycota</taxon>
        <taxon>Agaricomycotina</taxon>
        <taxon>Agaricomycetes</taxon>
        <taxon>Agaricomycetidae</taxon>
        <taxon>Agaricales</taxon>
        <taxon>Marasmiineae</taxon>
        <taxon>Marasmiaceae</taxon>
        <taxon>Tetrapyrgos</taxon>
    </lineage>
</organism>
<gene>
    <name evidence="2" type="ORF">D9758_017706</name>
</gene>
<protein>
    <recommendedName>
        <fullName evidence="4">HAT C-terminal dimerisation domain-containing protein</fullName>
    </recommendedName>
</protein>
<name>A0A8H5C7N7_9AGAR</name>
<reference evidence="2 3" key="1">
    <citation type="journal article" date="2020" name="ISME J.">
        <title>Uncovering the hidden diversity of litter-decomposition mechanisms in mushroom-forming fungi.</title>
        <authorList>
            <person name="Floudas D."/>
            <person name="Bentzer J."/>
            <person name="Ahren D."/>
            <person name="Johansson T."/>
            <person name="Persson P."/>
            <person name="Tunlid A."/>
        </authorList>
    </citation>
    <scope>NUCLEOTIDE SEQUENCE [LARGE SCALE GENOMIC DNA]</scope>
    <source>
        <strain evidence="2 3">CBS 291.85</strain>
    </source>
</reference>
<dbReference type="OrthoDB" id="3036523at2759"/>
<dbReference type="AlphaFoldDB" id="A0A8H5C7N7"/>
<evidence type="ECO:0000313" key="2">
    <source>
        <dbReference type="EMBL" id="KAF5336780.1"/>
    </source>
</evidence>
<dbReference type="InterPro" id="IPR012337">
    <property type="entry name" value="RNaseH-like_sf"/>
</dbReference>
<keyword evidence="3" id="KW-1185">Reference proteome</keyword>
<evidence type="ECO:0008006" key="4">
    <source>
        <dbReference type="Google" id="ProtNLM"/>
    </source>
</evidence>
<evidence type="ECO:0000256" key="1">
    <source>
        <dbReference type="SAM" id="MobiDB-lite"/>
    </source>
</evidence>
<feature type="compositionally biased region" description="Basic and acidic residues" evidence="1">
    <location>
        <begin position="358"/>
        <end position="371"/>
    </location>
</feature>
<proteinExistence type="predicted"/>
<feature type="region of interest" description="Disordered" evidence="1">
    <location>
        <begin position="350"/>
        <end position="371"/>
    </location>
</feature>
<evidence type="ECO:0000313" key="3">
    <source>
        <dbReference type="Proteomes" id="UP000559256"/>
    </source>
</evidence>
<dbReference type="SUPFAM" id="SSF53098">
    <property type="entry name" value="Ribonuclease H-like"/>
    <property type="match status" value="1"/>
</dbReference>
<sequence>MAFVGMFLYFKNHANRRLSSEMCKRLERRWKTFNQPLMIVALILNPYERLERFGSESGANTFETNGLIVEVFTQYISGELPPESWTDEEKEKFEEERKRRIAQVSVAYLQYLANTGPFKAWAKVRENWQEMHGDNPIIFWEQYLDDKNVSELAEFAIAILLIVINTAGNERQFSDLKIKKNHLRNRIGLRKLKKLMKIGANLKARQIEDGLKDIRKSCHNYDDDRASQLLTVPRYADLLQNPPGAEDEPATAFNAQRQSRLVRNCSMWRQQVLEWTTQAQEQELADQSDDDSPSLPTRSWLPRSLELLFLEKKTTAEANGTVILESGTRRTRRRVEYNEEILRMELLQLEEEEEMLDDGAKEGSGDEYNDK</sequence>
<accession>A0A8H5C7N7</accession>
<dbReference type="EMBL" id="JAACJM010000221">
    <property type="protein sequence ID" value="KAF5336780.1"/>
    <property type="molecule type" value="Genomic_DNA"/>
</dbReference>
<comment type="caution">
    <text evidence="2">The sequence shown here is derived from an EMBL/GenBank/DDBJ whole genome shotgun (WGS) entry which is preliminary data.</text>
</comment>